<dbReference type="CDD" id="cd00853">
    <property type="entry name" value="NifX"/>
    <property type="match status" value="1"/>
</dbReference>
<dbReference type="Gene3D" id="3.30.420.130">
    <property type="entry name" value="Dinitrogenase iron-molybdenum cofactor biosynthesis domain"/>
    <property type="match status" value="1"/>
</dbReference>
<gene>
    <name evidence="4" type="ordered locus">Hhal_0265</name>
</gene>
<evidence type="ECO:0000259" key="3">
    <source>
        <dbReference type="Pfam" id="PF02579"/>
    </source>
</evidence>
<protein>
    <submittedName>
        <fullName evidence="4">Dinitrogenase iron-molybdenum cofactor biosynthesis</fullName>
    </submittedName>
</protein>
<keyword evidence="5" id="KW-1185">Reference proteome</keyword>
<dbReference type="EMBL" id="CP000544">
    <property type="protein sequence ID" value="ABM61059.1"/>
    <property type="molecule type" value="Genomic_DNA"/>
</dbReference>
<name>A1WTP7_HALHL</name>
<organism evidence="4 5">
    <name type="scientific">Halorhodospira halophila (strain DSM 244 / SL1)</name>
    <name type="common">Ectothiorhodospira halophila (strain DSM 244 / SL1)</name>
    <dbReference type="NCBI Taxonomy" id="349124"/>
    <lineage>
        <taxon>Bacteria</taxon>
        <taxon>Pseudomonadati</taxon>
        <taxon>Pseudomonadota</taxon>
        <taxon>Gammaproteobacteria</taxon>
        <taxon>Chromatiales</taxon>
        <taxon>Ectothiorhodospiraceae</taxon>
        <taxon>Halorhodospira</taxon>
    </lineage>
</organism>
<evidence type="ECO:0000313" key="5">
    <source>
        <dbReference type="Proteomes" id="UP000000647"/>
    </source>
</evidence>
<accession>A1WTP7</accession>
<reference evidence="5" key="1">
    <citation type="submission" date="2006-12" db="EMBL/GenBank/DDBJ databases">
        <title>Complete sequence of Halorhodospira halophila SL1.</title>
        <authorList>
            <consortium name="US DOE Joint Genome Institute"/>
            <person name="Copeland A."/>
            <person name="Lucas S."/>
            <person name="Lapidus A."/>
            <person name="Barry K."/>
            <person name="Detter J.C."/>
            <person name="Glavina del Rio T."/>
            <person name="Hammon N."/>
            <person name="Israni S."/>
            <person name="Dalin E."/>
            <person name="Tice H."/>
            <person name="Pitluck S."/>
            <person name="Saunders E."/>
            <person name="Brettin T."/>
            <person name="Bruce D."/>
            <person name="Han C."/>
            <person name="Tapia R."/>
            <person name="Schmutz J."/>
            <person name="Larimer F."/>
            <person name="Land M."/>
            <person name="Hauser L."/>
            <person name="Kyrpides N."/>
            <person name="Mikhailova N."/>
            <person name="Hoff W."/>
            <person name="Richardson P."/>
        </authorList>
    </citation>
    <scope>NUCLEOTIDE SEQUENCE [LARGE SCALE GENOMIC DNA]</scope>
    <source>
        <strain evidence="5">DSM 244 / SL1</strain>
    </source>
</reference>
<evidence type="ECO:0000256" key="2">
    <source>
        <dbReference type="ARBA" id="ARBA00023231"/>
    </source>
</evidence>
<dbReference type="PANTHER" id="PTHR33937">
    <property type="entry name" value="IRON-MOLYBDENUM PROTEIN-RELATED-RELATED"/>
    <property type="match status" value="1"/>
</dbReference>
<comment type="similarity">
    <text evidence="1">Belongs to the NifX/NifY family.</text>
</comment>
<dbReference type="HOGENOM" id="CLU_104194_3_0_6"/>
<dbReference type="SUPFAM" id="SSF53146">
    <property type="entry name" value="Nitrogenase accessory factor-like"/>
    <property type="match status" value="1"/>
</dbReference>
<evidence type="ECO:0000256" key="1">
    <source>
        <dbReference type="ARBA" id="ARBA00010285"/>
    </source>
</evidence>
<dbReference type="InterPro" id="IPR003731">
    <property type="entry name" value="Di-Nase_FeMo-co_biosynth"/>
</dbReference>
<dbReference type="PANTHER" id="PTHR33937:SF1">
    <property type="entry name" value="IRON-MOLIBDENUM COFACTOR PROCESSING PROTEIN"/>
    <property type="match status" value="1"/>
</dbReference>
<dbReference type="InterPro" id="IPR034169">
    <property type="entry name" value="NifX-like"/>
</dbReference>
<proteinExistence type="inferred from homology"/>
<feature type="domain" description="Dinitrogenase iron-molybdenum cofactor biosynthesis" evidence="3">
    <location>
        <begin position="31"/>
        <end position="125"/>
    </location>
</feature>
<reference evidence="4 5" key="2">
    <citation type="journal article" date="2013" name="Stand. Genomic Sci.">
        <title>Complete genome sequence of Halorhodospira halophila SL1.</title>
        <authorList>
            <person name="Challacombe J.F."/>
            <person name="Majid S."/>
            <person name="Deole R."/>
            <person name="Brettin T.S."/>
            <person name="Bruce D."/>
            <person name="Delano S.F."/>
            <person name="Detter J.C."/>
            <person name="Gleasner C.D."/>
            <person name="Han C.S."/>
            <person name="Misra M."/>
            <person name="Reitenga K.G."/>
            <person name="Mikhailova N."/>
            <person name="Woyke T."/>
            <person name="Pitluck S."/>
            <person name="Nolan M."/>
            <person name="Land M.L."/>
            <person name="Saunders E."/>
            <person name="Tapia R."/>
            <person name="Lapidus A."/>
            <person name="Ivanova N."/>
            <person name="Hoff W.D."/>
        </authorList>
    </citation>
    <scope>NUCLEOTIDE SEQUENCE [LARGE SCALE GENOMIC DNA]</scope>
    <source>
        <strain evidence="5">DSM 244 / SL1</strain>
    </source>
</reference>
<sequence>MTVRHLKVADNEVQEATHPGSVRIAFATGDRHTVDQHFGLASGFAIYQVGCSGTRLLEVAAIEEPADAAPDCDRLTPRLEVVDGCAALYCNAIGAPAVRRLLAQQCQPRKVPPGTAIDAVIGRLIAQLRERPPAWLGRALRGDPPGEERFDAMEATGWRAD</sequence>
<dbReference type="KEGG" id="hha:Hhal_0265"/>
<dbReference type="RefSeq" id="WP_011813082.1">
    <property type="nucleotide sequence ID" value="NC_008789.1"/>
</dbReference>
<dbReference type="Pfam" id="PF02579">
    <property type="entry name" value="Nitro_FeMo-Co"/>
    <property type="match status" value="1"/>
</dbReference>
<dbReference type="AlphaFoldDB" id="A1WTP7"/>
<dbReference type="OrthoDB" id="9797941at2"/>
<dbReference type="InterPro" id="IPR051840">
    <property type="entry name" value="NifX/NifY_domain"/>
</dbReference>
<dbReference type="STRING" id="349124.Hhal_0265"/>
<dbReference type="eggNOG" id="COG1433">
    <property type="taxonomic scope" value="Bacteria"/>
</dbReference>
<dbReference type="InterPro" id="IPR036105">
    <property type="entry name" value="DiNase_FeMo-co_biosyn_sf"/>
</dbReference>
<keyword evidence="2" id="KW-0535">Nitrogen fixation</keyword>
<evidence type="ECO:0000313" key="4">
    <source>
        <dbReference type="EMBL" id="ABM61059.1"/>
    </source>
</evidence>
<dbReference type="Proteomes" id="UP000000647">
    <property type="component" value="Chromosome"/>
</dbReference>